<sequence length="226" mass="25876">MDSQWNKRMKERLERIKSKKLRDTSVTVSQKGGSIAGTSNNKQRSGYDATGKLVTSGSGRVREELSDRNGRIEYLTGEEGGMVEICVQSILASTRKPARFYIRILDVASDQEYDNGLDDNDDDDRVSRKQQEQAKTKDPDHLEHKDITTKMSRLERDLQTLQNRVKACLNNADYNKEQEALFHEQSISMNRASKYWPIIQLTVLIVTGFTQANHIVRYLKSHHIGM</sequence>
<feature type="compositionally biased region" description="Polar residues" evidence="1">
    <location>
        <begin position="24"/>
        <end position="44"/>
    </location>
</feature>
<dbReference type="KEGG" id="fcy:FRACYDRAFT_169849"/>
<feature type="compositionally biased region" description="Acidic residues" evidence="1">
    <location>
        <begin position="113"/>
        <end position="124"/>
    </location>
</feature>
<dbReference type="InParanoid" id="A0A1E7FAI5"/>
<evidence type="ECO:0000256" key="1">
    <source>
        <dbReference type="SAM" id="MobiDB-lite"/>
    </source>
</evidence>
<proteinExistence type="predicted"/>
<dbReference type="Pfam" id="PF01105">
    <property type="entry name" value="EMP24_GP25L"/>
    <property type="match status" value="1"/>
</dbReference>
<dbReference type="SMART" id="SM01190">
    <property type="entry name" value="EMP24_GP25L"/>
    <property type="match status" value="1"/>
</dbReference>
<dbReference type="AlphaFoldDB" id="A0A1E7FAI5"/>
<dbReference type="EMBL" id="KV784359">
    <property type="protein sequence ID" value="OEU15025.1"/>
    <property type="molecule type" value="Genomic_DNA"/>
</dbReference>
<name>A0A1E7FAI5_9STRA</name>
<evidence type="ECO:0000313" key="4">
    <source>
        <dbReference type="Proteomes" id="UP000095751"/>
    </source>
</evidence>
<organism evidence="3 4">
    <name type="scientific">Fragilariopsis cylindrus CCMP1102</name>
    <dbReference type="NCBI Taxonomy" id="635003"/>
    <lineage>
        <taxon>Eukaryota</taxon>
        <taxon>Sar</taxon>
        <taxon>Stramenopiles</taxon>
        <taxon>Ochrophyta</taxon>
        <taxon>Bacillariophyta</taxon>
        <taxon>Bacillariophyceae</taxon>
        <taxon>Bacillariophycidae</taxon>
        <taxon>Bacillariales</taxon>
        <taxon>Bacillariaceae</taxon>
        <taxon>Fragilariopsis</taxon>
    </lineage>
</organism>
<accession>A0A1E7FAI5</accession>
<keyword evidence="4" id="KW-1185">Reference proteome</keyword>
<evidence type="ECO:0000313" key="3">
    <source>
        <dbReference type="EMBL" id="OEU15025.1"/>
    </source>
</evidence>
<protein>
    <recommendedName>
        <fullName evidence="2">GOLD domain-containing protein</fullName>
    </recommendedName>
</protein>
<feature type="region of interest" description="Disordered" evidence="1">
    <location>
        <begin position="113"/>
        <end position="147"/>
    </location>
</feature>
<feature type="domain" description="GOLD" evidence="2">
    <location>
        <begin position="23"/>
        <end position="220"/>
    </location>
</feature>
<evidence type="ECO:0000259" key="2">
    <source>
        <dbReference type="SMART" id="SM01190"/>
    </source>
</evidence>
<reference evidence="3 4" key="1">
    <citation type="submission" date="2016-09" db="EMBL/GenBank/DDBJ databases">
        <title>Extensive genetic diversity and differential bi-allelic expression allows diatom success in the polar Southern Ocean.</title>
        <authorList>
            <consortium name="DOE Joint Genome Institute"/>
            <person name="Mock T."/>
            <person name="Otillar R.P."/>
            <person name="Strauss J."/>
            <person name="Dupont C."/>
            <person name="Frickenhaus S."/>
            <person name="Maumus F."/>
            <person name="Mcmullan M."/>
            <person name="Sanges R."/>
            <person name="Schmutz J."/>
            <person name="Toseland A."/>
            <person name="Valas R."/>
            <person name="Veluchamy A."/>
            <person name="Ward B.J."/>
            <person name="Allen A."/>
            <person name="Barry K."/>
            <person name="Falciatore A."/>
            <person name="Ferrante M."/>
            <person name="Fortunato A.E."/>
            <person name="Gloeckner G."/>
            <person name="Gruber A."/>
            <person name="Hipkin R."/>
            <person name="Janech M."/>
            <person name="Kroth P."/>
            <person name="Leese F."/>
            <person name="Lindquist E."/>
            <person name="Lyon B.R."/>
            <person name="Martin J."/>
            <person name="Mayer C."/>
            <person name="Parker M."/>
            <person name="Quesneville H."/>
            <person name="Raymond J."/>
            <person name="Uhlig C."/>
            <person name="Valentin K.U."/>
            <person name="Worden A.Z."/>
            <person name="Armbrust E.V."/>
            <person name="Bowler C."/>
            <person name="Green B."/>
            <person name="Moulton V."/>
            <person name="Van Oosterhout C."/>
            <person name="Grigoriev I."/>
        </authorList>
    </citation>
    <scope>NUCLEOTIDE SEQUENCE [LARGE SCALE GENOMIC DNA]</scope>
    <source>
        <strain evidence="3 4">CCMP1102</strain>
    </source>
</reference>
<gene>
    <name evidence="3" type="ORF">FRACYDRAFT_169849</name>
</gene>
<dbReference type="Proteomes" id="UP000095751">
    <property type="component" value="Unassembled WGS sequence"/>
</dbReference>
<feature type="compositionally biased region" description="Basic and acidic residues" evidence="1">
    <location>
        <begin position="125"/>
        <end position="147"/>
    </location>
</feature>
<dbReference type="OrthoDB" id="3427at2759"/>
<feature type="region of interest" description="Disordered" evidence="1">
    <location>
        <begin position="16"/>
        <end position="62"/>
    </location>
</feature>
<dbReference type="InterPro" id="IPR009038">
    <property type="entry name" value="GOLD_dom"/>
</dbReference>